<dbReference type="InterPro" id="IPR002347">
    <property type="entry name" value="SDR_fam"/>
</dbReference>
<dbReference type="OrthoDB" id="9803333at2"/>
<evidence type="ECO:0000256" key="9">
    <source>
        <dbReference type="ARBA" id="ARBA00023160"/>
    </source>
</evidence>
<evidence type="ECO:0000256" key="10">
    <source>
        <dbReference type="ARBA" id="ARBA00023221"/>
    </source>
</evidence>
<keyword evidence="17" id="KW-1185">Reference proteome</keyword>
<dbReference type="GO" id="GO:0005737">
    <property type="term" value="C:cytoplasm"/>
    <property type="evidence" value="ECO:0007669"/>
    <property type="project" value="InterPro"/>
</dbReference>
<dbReference type="SUPFAM" id="SSF51735">
    <property type="entry name" value="NAD(P)-binding Rossmann-fold domains"/>
    <property type="match status" value="1"/>
</dbReference>
<dbReference type="NCBIfam" id="NF004198">
    <property type="entry name" value="PRK05653.1-3"/>
    <property type="match status" value="1"/>
</dbReference>
<comment type="similarity">
    <text evidence="3 14">Belongs to the short-chain dehydrogenases/reductases (SDR) family.</text>
</comment>
<keyword evidence="5 14" id="KW-0276">Fatty acid metabolism</keyword>
<evidence type="ECO:0000256" key="7">
    <source>
        <dbReference type="ARBA" id="ARBA00023002"/>
    </source>
</evidence>
<dbReference type="GO" id="GO:0008202">
    <property type="term" value="P:steroid metabolic process"/>
    <property type="evidence" value="ECO:0007669"/>
    <property type="project" value="UniProtKB-KW"/>
</dbReference>
<evidence type="ECO:0000256" key="3">
    <source>
        <dbReference type="ARBA" id="ARBA00006484"/>
    </source>
</evidence>
<dbReference type="Pfam" id="PF13561">
    <property type="entry name" value="adh_short_C2"/>
    <property type="match status" value="1"/>
</dbReference>
<dbReference type="GO" id="GO:0042619">
    <property type="term" value="P:poly-hydroxybutyrate biosynthetic process"/>
    <property type="evidence" value="ECO:0007669"/>
    <property type="project" value="InterPro"/>
</dbReference>
<feature type="binding site" evidence="13">
    <location>
        <position position="188"/>
    </location>
    <ligand>
        <name>NADP(+)</name>
        <dbReference type="ChEBI" id="CHEBI:58349"/>
    </ligand>
</feature>
<evidence type="ECO:0000256" key="8">
    <source>
        <dbReference type="ARBA" id="ARBA00023098"/>
    </source>
</evidence>
<keyword evidence="8 14" id="KW-0443">Lipid metabolism</keyword>
<dbReference type="FunFam" id="3.40.50.720:FF:000037">
    <property type="entry name" value="3-oxoacyl-[acyl-carrier-protein] reductase FabG"/>
    <property type="match status" value="1"/>
</dbReference>
<dbReference type="InterPro" id="IPR020904">
    <property type="entry name" value="Sc_DH/Rdtase_CS"/>
</dbReference>
<keyword evidence="9 14" id="KW-0275">Fatty acid biosynthesis</keyword>
<protein>
    <recommendedName>
        <fullName evidence="14">3-oxoacyl-[acyl-carrier-protein] reductase</fullName>
        <ecNumber evidence="14">1.1.1.100</ecNumber>
    </recommendedName>
</protein>
<dbReference type="InterPro" id="IPR011283">
    <property type="entry name" value="Acetoacetyl-CoA_reductase"/>
</dbReference>
<dbReference type="Proteomes" id="UP000003244">
    <property type="component" value="Unassembled WGS sequence"/>
</dbReference>
<evidence type="ECO:0000313" key="16">
    <source>
        <dbReference type="EMBL" id="EFM64897.1"/>
    </source>
</evidence>
<keyword evidence="4 14" id="KW-0444">Lipid biosynthesis</keyword>
<proteinExistence type="inferred from homology"/>
<evidence type="ECO:0000256" key="14">
    <source>
        <dbReference type="RuleBase" id="RU366074"/>
    </source>
</evidence>
<keyword evidence="7 14" id="KW-0560">Oxidoreductase</keyword>
<dbReference type="NCBIfam" id="TIGR01830">
    <property type="entry name" value="3oxo_ACP_reduc"/>
    <property type="match status" value="1"/>
</dbReference>
<dbReference type="UniPathway" id="UPA00094"/>
<comment type="subunit">
    <text evidence="14">Homotetramer.</text>
</comment>
<keyword evidence="10" id="KW-0753">Steroid metabolism</keyword>
<dbReference type="GO" id="GO:0051287">
    <property type="term" value="F:NAD binding"/>
    <property type="evidence" value="ECO:0007669"/>
    <property type="project" value="UniProtKB-UniRule"/>
</dbReference>
<name>E0E2I3_9FIRM</name>
<dbReference type="GeneID" id="84800432"/>
<dbReference type="NCBIfam" id="NF009464">
    <property type="entry name" value="PRK12824.1"/>
    <property type="match status" value="1"/>
</dbReference>
<dbReference type="EMBL" id="ADGQ01000035">
    <property type="protein sequence ID" value="EFM64897.1"/>
    <property type="molecule type" value="Genomic_DNA"/>
</dbReference>
<dbReference type="SMART" id="SM00822">
    <property type="entry name" value="PKS_KR"/>
    <property type="match status" value="1"/>
</dbReference>
<sequence length="248" mass="26620">MNDIKKVAFVTGASRGIGKAIVEKLASDGFKVGFSYVSSDEKAKAIVDEMTEKGLEVFSVKFDVKNFQEVEDAFDKIYEEYGRIDVLVNNAGITRDKLFSRMKEDDFDQVIDTNLKGIFNCSKQVARKMSKQKSGRIINISSLAGLVGNIGQVNYSASKAGVIGFTRSLAAELGAYGITVNAVAPGLIKTDMTDAIPDQIREGMIKAVPLKRIGQPEDIGNVVGFLAGETGSYITGQVISVDGGLSSI</sequence>
<dbReference type="InterPro" id="IPR011284">
    <property type="entry name" value="3oxo_ACP_reduc"/>
</dbReference>
<dbReference type="InterPro" id="IPR050259">
    <property type="entry name" value="SDR"/>
</dbReference>
<evidence type="ECO:0000256" key="4">
    <source>
        <dbReference type="ARBA" id="ARBA00022516"/>
    </source>
</evidence>
<feature type="binding site" evidence="13">
    <location>
        <begin position="12"/>
        <end position="15"/>
    </location>
    <ligand>
        <name>NADP(+)</name>
        <dbReference type="ChEBI" id="CHEBI:58349"/>
    </ligand>
</feature>
<dbReference type="GO" id="GO:0004316">
    <property type="term" value="F:3-oxoacyl-[acyl-carrier-protein] reductase (NADPH) activity"/>
    <property type="evidence" value="ECO:0007669"/>
    <property type="project" value="UniProtKB-UniRule"/>
</dbReference>
<accession>E0E2I3</accession>
<dbReference type="InterPro" id="IPR036291">
    <property type="entry name" value="NAD(P)-bd_dom_sf"/>
</dbReference>
<feature type="active site" description="Proton acceptor" evidence="12">
    <location>
        <position position="155"/>
    </location>
</feature>
<evidence type="ECO:0000256" key="1">
    <source>
        <dbReference type="ARBA" id="ARBA00002607"/>
    </source>
</evidence>
<evidence type="ECO:0000256" key="6">
    <source>
        <dbReference type="ARBA" id="ARBA00022857"/>
    </source>
</evidence>
<dbReference type="STRING" id="596315.HMPREF0634_1313"/>
<dbReference type="Gene3D" id="3.40.50.720">
    <property type="entry name" value="NAD(P)-binding Rossmann-like Domain"/>
    <property type="match status" value="1"/>
</dbReference>
<dbReference type="CDD" id="cd05333">
    <property type="entry name" value="BKR_SDR_c"/>
    <property type="match status" value="1"/>
</dbReference>
<keyword evidence="6 13" id="KW-0521">NADP</keyword>
<reference evidence="16 17" key="1">
    <citation type="submission" date="2010-08" db="EMBL/GenBank/DDBJ databases">
        <authorList>
            <person name="Harkins D.M."/>
            <person name="Madupu R."/>
            <person name="Durkin A.S."/>
            <person name="Torralba M."/>
            <person name="Methe B."/>
            <person name="Sutton G.G."/>
            <person name="Nelson K.E."/>
        </authorList>
    </citation>
    <scope>NUCLEOTIDE SEQUENCE [LARGE SCALE GENOMIC DNA]</scope>
    <source>
        <strain evidence="16 17">DSM 17678</strain>
    </source>
</reference>
<feature type="binding site" evidence="13">
    <location>
        <position position="90"/>
    </location>
    <ligand>
        <name>NADP(+)</name>
        <dbReference type="ChEBI" id="CHEBI:58349"/>
    </ligand>
</feature>
<evidence type="ECO:0000256" key="12">
    <source>
        <dbReference type="PIRSR" id="PIRSR611284-1"/>
    </source>
</evidence>
<dbReference type="NCBIfam" id="NF009466">
    <property type="entry name" value="PRK12826.1-2"/>
    <property type="match status" value="1"/>
</dbReference>
<dbReference type="NCBIfam" id="TIGR01829">
    <property type="entry name" value="AcAcCoA_reduct"/>
    <property type="match status" value="1"/>
</dbReference>
<evidence type="ECO:0000256" key="13">
    <source>
        <dbReference type="PIRSR" id="PIRSR611284-2"/>
    </source>
</evidence>
<dbReference type="PANTHER" id="PTHR42879:SF2">
    <property type="entry name" value="3-OXOACYL-[ACYL-CARRIER-PROTEIN] REDUCTASE FABG"/>
    <property type="match status" value="1"/>
</dbReference>
<dbReference type="AlphaFoldDB" id="E0E2I3"/>
<evidence type="ECO:0000259" key="15">
    <source>
        <dbReference type="SMART" id="SM00822"/>
    </source>
</evidence>
<evidence type="ECO:0000256" key="2">
    <source>
        <dbReference type="ARBA" id="ARBA00005194"/>
    </source>
</evidence>
<evidence type="ECO:0000256" key="11">
    <source>
        <dbReference type="ARBA" id="ARBA00048508"/>
    </source>
</evidence>
<evidence type="ECO:0000313" key="17">
    <source>
        <dbReference type="Proteomes" id="UP000003244"/>
    </source>
</evidence>
<organism evidence="16 17">
    <name type="scientific">Peptostreptococcus stomatis DSM 17678</name>
    <dbReference type="NCBI Taxonomy" id="596315"/>
    <lineage>
        <taxon>Bacteria</taxon>
        <taxon>Bacillati</taxon>
        <taxon>Bacillota</taxon>
        <taxon>Clostridia</taxon>
        <taxon>Peptostreptococcales</taxon>
        <taxon>Peptostreptococcaceae</taxon>
        <taxon>Peptostreptococcus</taxon>
    </lineage>
</organism>
<comment type="catalytic activity">
    <reaction evidence="11 14">
        <text>a (3R)-hydroxyacyl-[ACP] + NADP(+) = a 3-oxoacyl-[ACP] + NADPH + H(+)</text>
        <dbReference type="Rhea" id="RHEA:17397"/>
        <dbReference type="Rhea" id="RHEA-COMP:9916"/>
        <dbReference type="Rhea" id="RHEA-COMP:9945"/>
        <dbReference type="ChEBI" id="CHEBI:15378"/>
        <dbReference type="ChEBI" id="CHEBI:57783"/>
        <dbReference type="ChEBI" id="CHEBI:58349"/>
        <dbReference type="ChEBI" id="CHEBI:78776"/>
        <dbReference type="ChEBI" id="CHEBI:78827"/>
        <dbReference type="EC" id="1.1.1.100"/>
    </reaction>
</comment>
<dbReference type="RefSeq" id="WP_007788958.1">
    <property type="nucleotide sequence ID" value="NZ_ADGQ01000035.1"/>
</dbReference>
<dbReference type="InterPro" id="IPR057326">
    <property type="entry name" value="KR_dom"/>
</dbReference>
<dbReference type="GO" id="GO:0006633">
    <property type="term" value="P:fatty acid biosynthetic process"/>
    <property type="evidence" value="ECO:0007669"/>
    <property type="project" value="UniProtKB-UniPathway"/>
</dbReference>
<dbReference type="PRINTS" id="PR00081">
    <property type="entry name" value="GDHRDH"/>
</dbReference>
<evidence type="ECO:0000256" key="5">
    <source>
        <dbReference type="ARBA" id="ARBA00022832"/>
    </source>
</evidence>
<dbReference type="PROSITE" id="PS00061">
    <property type="entry name" value="ADH_SHORT"/>
    <property type="match status" value="1"/>
</dbReference>
<comment type="caution">
    <text evidence="16">The sequence shown here is derived from an EMBL/GenBank/DDBJ whole genome shotgun (WGS) entry which is preliminary data.</text>
</comment>
<comment type="pathway">
    <text evidence="2 14">Lipid metabolism; fatty acid biosynthesis.</text>
</comment>
<dbReference type="eggNOG" id="COG1028">
    <property type="taxonomic scope" value="Bacteria"/>
</dbReference>
<dbReference type="NCBIfam" id="NF005559">
    <property type="entry name" value="PRK07231.1"/>
    <property type="match status" value="1"/>
</dbReference>
<comment type="function">
    <text evidence="1 14">Catalyzes the NADPH-dependent reduction of beta-ketoacyl-ACP substrates to beta-hydroxyacyl-ACP products, the first reductive step in the elongation cycle of fatty acid biosynthesis.</text>
</comment>
<dbReference type="PRINTS" id="PR00080">
    <property type="entry name" value="SDRFAMILY"/>
</dbReference>
<feature type="binding site" evidence="13">
    <location>
        <begin position="155"/>
        <end position="159"/>
    </location>
    <ligand>
        <name>NADP(+)</name>
        <dbReference type="ChEBI" id="CHEBI:58349"/>
    </ligand>
</feature>
<gene>
    <name evidence="16" type="primary">fabG</name>
    <name evidence="16" type="ORF">HMPREF0634_1313</name>
</gene>
<feature type="domain" description="Ketoreductase" evidence="15">
    <location>
        <begin position="6"/>
        <end position="186"/>
    </location>
</feature>
<dbReference type="GO" id="GO:0018454">
    <property type="term" value="F:acetoacetyl-CoA reductase activity"/>
    <property type="evidence" value="ECO:0007669"/>
    <property type="project" value="InterPro"/>
</dbReference>
<dbReference type="PANTHER" id="PTHR42879">
    <property type="entry name" value="3-OXOACYL-(ACYL-CARRIER-PROTEIN) REDUCTASE"/>
    <property type="match status" value="1"/>
</dbReference>
<dbReference type="EC" id="1.1.1.100" evidence="14"/>